<organism evidence="2">
    <name type="scientific">Bacillus thuringiensis DB27</name>
    <dbReference type="NCBI Taxonomy" id="1431339"/>
    <lineage>
        <taxon>Bacteria</taxon>
        <taxon>Bacillati</taxon>
        <taxon>Bacillota</taxon>
        <taxon>Bacilli</taxon>
        <taxon>Bacillales</taxon>
        <taxon>Bacillaceae</taxon>
        <taxon>Bacillus</taxon>
        <taxon>Bacillus cereus group</taxon>
    </lineage>
</organism>
<reference evidence="2" key="2">
    <citation type="submission" date="2014-01" db="EMBL/GenBank/DDBJ databases">
        <authorList>
            <person name="Aslett M."/>
        </authorList>
    </citation>
    <scope>NUCLEOTIDE SEQUENCE [LARGE SCALE GENOMIC DNA]</scope>
    <source>
        <strain evidence="2">DB27</strain>
    </source>
</reference>
<proteinExistence type="predicted"/>
<dbReference type="AlphaFoldDB" id="W8YDH0"/>
<dbReference type="Proteomes" id="UP000030682">
    <property type="component" value="Unassembled WGS sequence"/>
</dbReference>
<sequence>MYNYILFCLYHSKDFRHVLKSLIHLEWKVHPFHFLYVSTVLLFVISKLVKIAKTLKSCSRTALKFVHFL</sequence>
<reference evidence="2" key="1">
    <citation type="submission" date="2014-01" db="EMBL/GenBank/DDBJ databases">
        <title>Draft genome sequence of highly nematicidal Bacillus thuringiensis DB27.</title>
        <authorList>
            <person name="Iatsenko I."/>
            <person name="Pickard D."/>
            <person name="Corton C."/>
            <person name="Dougan G."/>
            <person name="Sommer R.J."/>
        </authorList>
    </citation>
    <scope>NUCLEOTIDE SEQUENCE [LARGE SCALE GENOMIC DNA]</scope>
    <source>
        <strain evidence="2">DB27</strain>
    </source>
</reference>
<keyword evidence="1" id="KW-1133">Transmembrane helix</keyword>
<accession>W8YDH0</accession>
<evidence type="ECO:0000313" key="2">
    <source>
        <dbReference type="EMBL" id="CDN39543.1"/>
    </source>
</evidence>
<name>W8YDH0_BACTU</name>
<protein>
    <submittedName>
        <fullName evidence="2">Uncharacterized protein</fullName>
    </submittedName>
</protein>
<gene>
    <name evidence="2" type="ORF">BTDB27_p000206</name>
</gene>
<keyword evidence="1" id="KW-0812">Transmembrane</keyword>
<dbReference type="HOGENOM" id="CLU_2767422_0_0_9"/>
<keyword evidence="1" id="KW-0472">Membrane</keyword>
<feature type="transmembrane region" description="Helical" evidence="1">
    <location>
        <begin position="32"/>
        <end position="49"/>
    </location>
</feature>
<dbReference type="EMBL" id="HG810024">
    <property type="protein sequence ID" value="CDN39543.1"/>
    <property type="molecule type" value="Genomic_DNA"/>
</dbReference>
<evidence type="ECO:0000256" key="1">
    <source>
        <dbReference type="SAM" id="Phobius"/>
    </source>
</evidence>